<dbReference type="Proteomes" id="UP001209854">
    <property type="component" value="Unassembled WGS sequence"/>
</dbReference>
<evidence type="ECO:0000313" key="3">
    <source>
        <dbReference type="Proteomes" id="UP001209854"/>
    </source>
</evidence>
<sequence length="121" mass="13437">MKFIRAFIAAIALTVSFSAQAAIPQTAGDWYQASEAERSDALTQIIAVVSFSDAEVDAAISNFSTRENEGFFLTIVAKTKFLMDYMEKEGQRNDPSFRAVPMGVLIRHIMRVDLGLEAELR</sequence>
<protein>
    <submittedName>
        <fullName evidence="2">Uncharacterized protein</fullName>
    </submittedName>
</protein>
<dbReference type="EMBL" id="JAPFCC010000001">
    <property type="protein sequence ID" value="MCW7556157.1"/>
    <property type="molecule type" value="Genomic_DNA"/>
</dbReference>
<proteinExistence type="predicted"/>
<feature type="chain" id="PRO_5046664553" evidence="1">
    <location>
        <begin position="22"/>
        <end position="121"/>
    </location>
</feature>
<dbReference type="RefSeq" id="WP_262565868.1">
    <property type="nucleotide sequence ID" value="NZ_JAPFCC010000001.1"/>
</dbReference>
<organism evidence="2 3">
    <name type="scientific">Endozoicomonas gorgoniicola</name>
    <dbReference type="NCBI Taxonomy" id="1234144"/>
    <lineage>
        <taxon>Bacteria</taxon>
        <taxon>Pseudomonadati</taxon>
        <taxon>Pseudomonadota</taxon>
        <taxon>Gammaproteobacteria</taxon>
        <taxon>Oceanospirillales</taxon>
        <taxon>Endozoicomonadaceae</taxon>
        <taxon>Endozoicomonas</taxon>
    </lineage>
</organism>
<accession>A0ABT3N3F1</accession>
<name>A0ABT3N3F1_9GAMM</name>
<evidence type="ECO:0000256" key="1">
    <source>
        <dbReference type="SAM" id="SignalP"/>
    </source>
</evidence>
<reference evidence="2 3" key="1">
    <citation type="submission" date="2022-10" db="EMBL/GenBank/DDBJ databases">
        <title>High-quality genome sequences of two octocoral-associated bacteria, Endozoicomonas euniceicola EF212 and Endozoicomonas gorgoniicola PS125.</title>
        <authorList>
            <person name="Chiou Y.-J."/>
            <person name="Chen Y.-H."/>
        </authorList>
    </citation>
    <scope>NUCLEOTIDE SEQUENCE [LARGE SCALE GENOMIC DNA]</scope>
    <source>
        <strain evidence="2 3">PS125</strain>
    </source>
</reference>
<evidence type="ECO:0000313" key="2">
    <source>
        <dbReference type="EMBL" id="MCW7556157.1"/>
    </source>
</evidence>
<feature type="signal peptide" evidence="1">
    <location>
        <begin position="1"/>
        <end position="21"/>
    </location>
</feature>
<comment type="caution">
    <text evidence="2">The sequence shown here is derived from an EMBL/GenBank/DDBJ whole genome shotgun (WGS) entry which is preliminary data.</text>
</comment>
<keyword evidence="1" id="KW-0732">Signal</keyword>
<gene>
    <name evidence="2" type="ORF">NX722_26720</name>
</gene>
<keyword evidence="3" id="KW-1185">Reference proteome</keyword>